<name>A0A016WD90_9BILA</name>
<comment type="caution">
    <text evidence="6">The sequence shown here is derived from an EMBL/GenBank/DDBJ whole genome shotgun (WGS) entry which is preliminary data.</text>
</comment>
<dbReference type="UniPathway" id="UPA00138"/>
<dbReference type="SUPFAM" id="SSF56655">
    <property type="entry name" value="Carbohydrate phosphatase"/>
    <property type="match status" value="1"/>
</dbReference>
<dbReference type="InterPro" id="IPR020548">
    <property type="entry name" value="Fructose_bisphosphatase_AS"/>
</dbReference>
<dbReference type="OrthoDB" id="10256725at2759"/>
<gene>
    <name evidence="6" type="primary">Acey_s0781.g2303</name>
    <name evidence="6" type="ORF">Y032_0781g2303</name>
</gene>
<dbReference type="GO" id="GO:0046872">
    <property type="term" value="F:metal ion binding"/>
    <property type="evidence" value="ECO:0007669"/>
    <property type="project" value="UniProtKB-KW"/>
</dbReference>
<organism evidence="6 7">
    <name type="scientific">Ancylostoma ceylanicum</name>
    <dbReference type="NCBI Taxonomy" id="53326"/>
    <lineage>
        <taxon>Eukaryota</taxon>
        <taxon>Metazoa</taxon>
        <taxon>Ecdysozoa</taxon>
        <taxon>Nematoda</taxon>
        <taxon>Chromadorea</taxon>
        <taxon>Rhabditida</taxon>
        <taxon>Rhabditina</taxon>
        <taxon>Rhabditomorpha</taxon>
        <taxon>Strongyloidea</taxon>
        <taxon>Ancylostomatidae</taxon>
        <taxon>Ancylostomatinae</taxon>
        <taxon>Ancylostoma</taxon>
    </lineage>
</organism>
<evidence type="ECO:0000256" key="1">
    <source>
        <dbReference type="ARBA" id="ARBA00022723"/>
    </source>
</evidence>
<dbReference type="Proteomes" id="UP000024635">
    <property type="component" value="Unassembled WGS sequence"/>
</dbReference>
<proteinExistence type="predicted"/>
<protein>
    <recommendedName>
        <fullName evidence="4">D-fructose-1,6-bisphosphate 1-phosphohydrolase</fullName>
    </recommendedName>
</protein>
<dbReference type="GO" id="GO:0005986">
    <property type="term" value="P:sucrose biosynthetic process"/>
    <property type="evidence" value="ECO:0007669"/>
    <property type="project" value="TreeGrafter"/>
</dbReference>
<keyword evidence="2" id="KW-0460">Magnesium</keyword>
<feature type="domain" description="Fructose-1-6-bisphosphatase class 1 C-terminal" evidence="5">
    <location>
        <begin position="26"/>
        <end position="118"/>
    </location>
</feature>
<evidence type="ECO:0000256" key="3">
    <source>
        <dbReference type="ARBA" id="ARBA00024331"/>
    </source>
</evidence>
<sequence>MAYASFQEFLCVECNSALKLGSVGKKAMVQRYVGSMVADIHRTIVNGGIFLYSPTKDAPKGKLRLLYECAPMAFVIEQAGGLATTGKGRILDIVPEDIHQRSTLYLGSKKDVEELLKFFAKDK</sequence>
<accession>A0A016WD90</accession>
<dbReference type="Gene3D" id="3.40.190.80">
    <property type="match status" value="1"/>
</dbReference>
<evidence type="ECO:0000259" key="5">
    <source>
        <dbReference type="Pfam" id="PF18913"/>
    </source>
</evidence>
<evidence type="ECO:0000256" key="4">
    <source>
        <dbReference type="ARBA" id="ARBA00032973"/>
    </source>
</evidence>
<dbReference type="PANTHER" id="PTHR11556">
    <property type="entry name" value="FRUCTOSE-1,6-BISPHOSPHATASE-RELATED"/>
    <property type="match status" value="1"/>
</dbReference>
<dbReference type="STRING" id="53326.A0A016WD90"/>
<keyword evidence="7" id="KW-1185">Reference proteome</keyword>
<keyword evidence="1" id="KW-0479">Metal-binding</keyword>
<dbReference type="PANTHER" id="PTHR11556:SF1">
    <property type="entry name" value="FRUCTOSE-BISPHOSPHATASE"/>
    <property type="match status" value="1"/>
</dbReference>
<comment type="pathway">
    <text evidence="3">Carbohydrate biosynthesis.</text>
</comment>
<dbReference type="GO" id="GO:0005829">
    <property type="term" value="C:cytosol"/>
    <property type="evidence" value="ECO:0007669"/>
    <property type="project" value="TreeGrafter"/>
</dbReference>
<evidence type="ECO:0000256" key="2">
    <source>
        <dbReference type="ARBA" id="ARBA00022842"/>
    </source>
</evidence>
<dbReference type="GO" id="GO:0006002">
    <property type="term" value="P:fructose 6-phosphate metabolic process"/>
    <property type="evidence" value="ECO:0007669"/>
    <property type="project" value="TreeGrafter"/>
</dbReference>
<dbReference type="InterPro" id="IPR044015">
    <property type="entry name" value="FBPase_C_dom"/>
</dbReference>
<dbReference type="AlphaFoldDB" id="A0A016WD90"/>
<evidence type="ECO:0000313" key="6">
    <source>
        <dbReference type="EMBL" id="EYC37541.1"/>
    </source>
</evidence>
<reference evidence="7" key="1">
    <citation type="journal article" date="2015" name="Nat. Genet.">
        <title>The genome and transcriptome of the zoonotic hookworm Ancylostoma ceylanicum identify infection-specific gene families.</title>
        <authorList>
            <person name="Schwarz E.M."/>
            <person name="Hu Y."/>
            <person name="Antoshechkin I."/>
            <person name="Miller M.M."/>
            <person name="Sternberg P.W."/>
            <person name="Aroian R.V."/>
        </authorList>
    </citation>
    <scope>NUCLEOTIDE SEQUENCE</scope>
    <source>
        <strain evidence="7">HY135</strain>
    </source>
</reference>
<dbReference type="Pfam" id="PF18913">
    <property type="entry name" value="FBPase_C"/>
    <property type="match status" value="1"/>
</dbReference>
<dbReference type="GO" id="GO:0030388">
    <property type="term" value="P:fructose 1,6-bisphosphate metabolic process"/>
    <property type="evidence" value="ECO:0007669"/>
    <property type="project" value="TreeGrafter"/>
</dbReference>
<dbReference type="GO" id="GO:0006000">
    <property type="term" value="P:fructose metabolic process"/>
    <property type="evidence" value="ECO:0007669"/>
    <property type="project" value="TreeGrafter"/>
</dbReference>
<dbReference type="EMBL" id="JARK01000381">
    <property type="protein sequence ID" value="EYC37541.1"/>
    <property type="molecule type" value="Genomic_DNA"/>
</dbReference>
<dbReference type="GO" id="GO:0042132">
    <property type="term" value="F:fructose 1,6-bisphosphate 1-phosphatase activity"/>
    <property type="evidence" value="ECO:0007669"/>
    <property type="project" value="TreeGrafter"/>
</dbReference>
<dbReference type="GO" id="GO:0006094">
    <property type="term" value="P:gluconeogenesis"/>
    <property type="evidence" value="ECO:0007669"/>
    <property type="project" value="UniProtKB-UniPathway"/>
</dbReference>
<dbReference type="PROSITE" id="PS00124">
    <property type="entry name" value="FBPASE"/>
    <property type="match status" value="1"/>
</dbReference>
<dbReference type="InterPro" id="IPR000146">
    <property type="entry name" value="FBPase_class-1"/>
</dbReference>
<evidence type="ECO:0000313" key="7">
    <source>
        <dbReference type="Proteomes" id="UP000024635"/>
    </source>
</evidence>